<keyword evidence="3" id="KW-1185">Reference proteome</keyword>
<proteinExistence type="predicted"/>
<sequence>MDFSNFYQQKRSILEFNLEKRIRVLGEKVRDIDLPEPTRALQNLYAFRIAETYVNEATQKFKSEGLTRKDIDNIHGEILKIPHKPPQFLNDVYNIVHTPDANICEVISYFLRGKPIIPALLNKTVENGAQANIAWQIIRLNTLLCTNGEAGIGNENNFEMKTNPIISASKASAEASEFTQSEIKRLEGRAVVLEEKNNDLEKRISGDKKEVADLEKTRSEQHAEIAALRKEKTNGWVKKDRIRTNH</sequence>
<dbReference type="EMBL" id="PQXL01000190">
    <property type="protein sequence ID" value="THV49535.1"/>
    <property type="molecule type" value="Genomic_DNA"/>
</dbReference>
<keyword evidence="1" id="KW-0175">Coiled coil</keyword>
<protein>
    <submittedName>
        <fullName evidence="2">Uncharacterized protein</fullName>
    </submittedName>
</protein>
<dbReference type="AlphaFoldDB" id="A0A4S8R0P2"/>
<evidence type="ECO:0000313" key="3">
    <source>
        <dbReference type="Proteomes" id="UP000308671"/>
    </source>
</evidence>
<dbReference type="OrthoDB" id="3546540at2759"/>
<accession>A0A4S8R0P2</accession>
<evidence type="ECO:0000256" key="1">
    <source>
        <dbReference type="SAM" id="Coils"/>
    </source>
</evidence>
<dbReference type="Proteomes" id="UP000308671">
    <property type="component" value="Unassembled WGS sequence"/>
</dbReference>
<gene>
    <name evidence="2" type="ORF">BGAL_0190g00100</name>
</gene>
<name>A0A4S8R0P2_9HELO</name>
<organism evidence="2 3">
    <name type="scientific">Botrytis galanthina</name>
    <dbReference type="NCBI Taxonomy" id="278940"/>
    <lineage>
        <taxon>Eukaryota</taxon>
        <taxon>Fungi</taxon>
        <taxon>Dikarya</taxon>
        <taxon>Ascomycota</taxon>
        <taxon>Pezizomycotina</taxon>
        <taxon>Leotiomycetes</taxon>
        <taxon>Helotiales</taxon>
        <taxon>Sclerotiniaceae</taxon>
        <taxon>Botrytis</taxon>
    </lineage>
</organism>
<comment type="caution">
    <text evidence="2">The sequence shown here is derived from an EMBL/GenBank/DDBJ whole genome shotgun (WGS) entry which is preliminary data.</text>
</comment>
<evidence type="ECO:0000313" key="2">
    <source>
        <dbReference type="EMBL" id="THV49535.1"/>
    </source>
</evidence>
<feature type="coiled-coil region" evidence="1">
    <location>
        <begin position="176"/>
        <end position="231"/>
    </location>
</feature>
<reference evidence="2 3" key="1">
    <citation type="submission" date="2017-12" db="EMBL/GenBank/DDBJ databases">
        <title>Comparative genomics of Botrytis spp.</title>
        <authorList>
            <person name="Valero-Jimenez C.A."/>
            <person name="Tapia P."/>
            <person name="Veloso J."/>
            <person name="Silva-Moreno E."/>
            <person name="Staats M."/>
            <person name="Valdes J.H."/>
            <person name="Van Kan J.A.L."/>
        </authorList>
    </citation>
    <scope>NUCLEOTIDE SEQUENCE [LARGE SCALE GENOMIC DNA]</scope>
    <source>
        <strain evidence="2 3">MUCL435</strain>
    </source>
</reference>